<evidence type="ECO:0000313" key="2">
    <source>
        <dbReference type="EMBL" id="TWF74498.1"/>
    </source>
</evidence>
<name>A0A561SHX4_9PSEU</name>
<dbReference type="Gene3D" id="3.20.20.80">
    <property type="entry name" value="Glycosidases"/>
    <property type="match status" value="1"/>
</dbReference>
<gene>
    <name evidence="2" type="ORF">FHX44_11379</name>
</gene>
<dbReference type="AlphaFoldDB" id="A0A561SHX4"/>
<sequence>MTRRPEDRYPLVSGSGGFSAEPQGRPATVREKSPESDTEVPVRAPRPRGRLAAVLVALTAALAACSTGSTGSPSAAPGAPLPPIELEGDWTWTKQEAALELGVTHTQKSLDESDSDPDARRRGMDILAGDSAIWQNHHLMGFGTDNPEPEPGEYDWETLDRRMKITEETGQRTMLTLCCSPDWMKGGEEGETDWDELEEAPRPEHFADFARLSAEAVKRYPQVERVMVWNELKGFWDEAKGRWDYEGYTELYNQVYRAVKEVRPDVQVGGPYVVLIGLDQGARDTSTTVAGPWGAADQRTLDVVDYWLQNNVGADFLAVDTATNKRDQDGPAPVDGARKFADLARWLQERSDLPIWWAEYYPEVPAGEDDEPTSPVNAAVNLAAIAAMAESGTAGALLWGPQEHDLGSPALWTDATREGGGQPLPLTQAWQFLVPRLAAGDVEIGRSPSRPHLLAFRANDGVVVVNLSGDQVELAPGKPLTPWQIQVGGRES</sequence>
<dbReference type="InterPro" id="IPR051923">
    <property type="entry name" value="Glycosyl_Hydrolase_39"/>
</dbReference>
<comment type="caution">
    <text evidence="2">The sequence shown here is derived from an EMBL/GenBank/DDBJ whole genome shotgun (WGS) entry which is preliminary data.</text>
</comment>
<evidence type="ECO:0000256" key="1">
    <source>
        <dbReference type="SAM" id="MobiDB-lite"/>
    </source>
</evidence>
<reference evidence="2 3" key="1">
    <citation type="submission" date="2019-06" db="EMBL/GenBank/DDBJ databases">
        <title>Sequencing the genomes of 1000 actinobacteria strains.</title>
        <authorList>
            <person name="Klenk H.-P."/>
        </authorList>
    </citation>
    <scope>NUCLEOTIDE SEQUENCE [LARGE SCALE GENOMIC DNA]</scope>
    <source>
        <strain evidence="2 3">DSM 45671</strain>
    </source>
</reference>
<dbReference type="GO" id="GO:0004553">
    <property type="term" value="F:hydrolase activity, hydrolyzing O-glycosyl compounds"/>
    <property type="evidence" value="ECO:0007669"/>
    <property type="project" value="TreeGrafter"/>
</dbReference>
<evidence type="ECO:0000313" key="3">
    <source>
        <dbReference type="Proteomes" id="UP000321261"/>
    </source>
</evidence>
<proteinExistence type="predicted"/>
<accession>A0A561SHX4</accession>
<dbReference type="PANTHER" id="PTHR12631">
    <property type="entry name" value="ALPHA-L-IDURONIDASE"/>
    <property type="match status" value="1"/>
</dbReference>
<dbReference type="Proteomes" id="UP000321261">
    <property type="component" value="Unassembled WGS sequence"/>
</dbReference>
<keyword evidence="2" id="KW-0378">Hydrolase</keyword>
<dbReference type="InterPro" id="IPR017853">
    <property type="entry name" value="GH"/>
</dbReference>
<protein>
    <submittedName>
        <fullName evidence="2">Glycosyl hydrolase family 39</fullName>
    </submittedName>
</protein>
<dbReference type="EMBL" id="VIWU01000001">
    <property type="protein sequence ID" value="TWF74498.1"/>
    <property type="molecule type" value="Genomic_DNA"/>
</dbReference>
<dbReference type="PANTHER" id="PTHR12631:SF10">
    <property type="entry name" value="BETA-XYLOSIDASE-LIKE PROTEIN-RELATED"/>
    <property type="match status" value="1"/>
</dbReference>
<keyword evidence="3" id="KW-1185">Reference proteome</keyword>
<feature type="region of interest" description="Disordered" evidence="1">
    <location>
        <begin position="1"/>
        <end position="48"/>
    </location>
</feature>
<dbReference type="SUPFAM" id="SSF51445">
    <property type="entry name" value="(Trans)glycosidases"/>
    <property type="match status" value="1"/>
</dbReference>
<organism evidence="2 3">
    <name type="scientific">Pseudonocardia hierapolitana</name>
    <dbReference type="NCBI Taxonomy" id="1128676"/>
    <lineage>
        <taxon>Bacteria</taxon>
        <taxon>Bacillati</taxon>
        <taxon>Actinomycetota</taxon>
        <taxon>Actinomycetes</taxon>
        <taxon>Pseudonocardiales</taxon>
        <taxon>Pseudonocardiaceae</taxon>
        <taxon>Pseudonocardia</taxon>
    </lineage>
</organism>